<dbReference type="InterPro" id="IPR001867">
    <property type="entry name" value="OmpR/PhoB-type_DNA-bd"/>
</dbReference>
<dbReference type="SUPFAM" id="SSF52172">
    <property type="entry name" value="CheY-like"/>
    <property type="match status" value="1"/>
</dbReference>
<dbReference type="PANTHER" id="PTHR48111">
    <property type="entry name" value="REGULATOR OF RPOS"/>
    <property type="match status" value="1"/>
</dbReference>
<comment type="caution">
    <text evidence="10">The sequence shown here is derived from an EMBL/GenBank/DDBJ whole genome shotgun (WGS) entry which is preliminary data.</text>
</comment>
<dbReference type="SMART" id="SM00448">
    <property type="entry name" value="REC"/>
    <property type="match status" value="1"/>
</dbReference>
<dbReference type="Gene3D" id="3.40.50.2300">
    <property type="match status" value="1"/>
</dbReference>
<reference evidence="10 11" key="2">
    <citation type="submission" date="2018-04" db="EMBL/GenBank/DDBJ databases">
        <title>Thauera lacus sp. nov., isolated from an saline lake in Inner Mongolia, China.</title>
        <authorList>
            <person name="Liang Q.-Y."/>
        </authorList>
    </citation>
    <scope>NUCLEOTIDE SEQUENCE [LARGE SCALE GENOMIC DNA]</scope>
    <source>
        <strain evidence="10 11">D20</strain>
    </source>
</reference>
<keyword evidence="5" id="KW-0804">Transcription</keyword>
<dbReference type="PROSITE" id="PS51755">
    <property type="entry name" value="OMPR_PHOB"/>
    <property type="match status" value="1"/>
</dbReference>
<dbReference type="InterPro" id="IPR016032">
    <property type="entry name" value="Sig_transdc_resp-reg_C-effctor"/>
</dbReference>
<dbReference type="CDD" id="cd00383">
    <property type="entry name" value="trans_reg_C"/>
    <property type="match status" value="1"/>
</dbReference>
<evidence type="ECO:0000256" key="6">
    <source>
        <dbReference type="PROSITE-ProRule" id="PRU00169"/>
    </source>
</evidence>
<evidence type="ECO:0000259" key="9">
    <source>
        <dbReference type="PROSITE" id="PS51755"/>
    </source>
</evidence>
<dbReference type="RefSeq" id="WP_107491809.1">
    <property type="nucleotide sequence ID" value="NZ_PZKC01000001.1"/>
</dbReference>
<keyword evidence="3" id="KW-0805">Transcription regulation</keyword>
<evidence type="ECO:0000313" key="10">
    <source>
        <dbReference type="EMBL" id="PTD98049.1"/>
    </source>
</evidence>
<feature type="modified residue" description="4-aspartylphosphate" evidence="6">
    <location>
        <position position="64"/>
    </location>
</feature>
<keyword evidence="1 6" id="KW-0597">Phosphoprotein</keyword>
<feature type="DNA-binding region" description="OmpR/PhoB-type" evidence="7">
    <location>
        <begin position="141"/>
        <end position="240"/>
    </location>
</feature>
<gene>
    <name evidence="10" type="ORF">C8261_01125</name>
</gene>
<dbReference type="Pfam" id="PF00486">
    <property type="entry name" value="Trans_reg_C"/>
    <property type="match status" value="1"/>
</dbReference>
<reference evidence="10 11" key="1">
    <citation type="submission" date="2018-03" db="EMBL/GenBank/DDBJ databases">
        <authorList>
            <person name="Keele B.F."/>
        </authorList>
    </citation>
    <scope>NUCLEOTIDE SEQUENCE [LARGE SCALE GENOMIC DNA]</scope>
    <source>
        <strain evidence="10 11">D20</strain>
    </source>
</reference>
<dbReference type="Gene3D" id="6.10.250.690">
    <property type="match status" value="1"/>
</dbReference>
<sequence>MKGEERVPQAVPQACILIVEDDTALYEVMREYLALAGYRVRGAVNGGEFRAAIAESSFDLILLDLNLPDCDGLDLLAALRQRADTLLFVVSGREDGFSRERSLEIGADDYIAKPFSARELELRIRNALRRRRPQVEYLGAGALPAFCGWRIDEALRAVVHADGHRIQLTRAEYELLHMLASARAGVVSRDRLLDRLAEVARVSNPETVTALVYRLRRKLAQHGQPDPIVTLSGVGYRLQCCSAGDLWAVADAANLK</sequence>
<keyword evidence="2" id="KW-0902">Two-component regulatory system</keyword>
<keyword evidence="4 7" id="KW-0238">DNA-binding</keyword>
<evidence type="ECO:0000256" key="3">
    <source>
        <dbReference type="ARBA" id="ARBA00023015"/>
    </source>
</evidence>
<dbReference type="GO" id="GO:0000156">
    <property type="term" value="F:phosphorelay response regulator activity"/>
    <property type="evidence" value="ECO:0007669"/>
    <property type="project" value="TreeGrafter"/>
</dbReference>
<dbReference type="PANTHER" id="PTHR48111:SF1">
    <property type="entry name" value="TWO-COMPONENT RESPONSE REGULATOR ORR33"/>
    <property type="match status" value="1"/>
</dbReference>
<evidence type="ECO:0000259" key="8">
    <source>
        <dbReference type="PROSITE" id="PS50110"/>
    </source>
</evidence>
<organism evidence="10 11">
    <name type="scientific">Pseudothauera lacus</name>
    <dbReference type="NCBI Taxonomy" id="2136175"/>
    <lineage>
        <taxon>Bacteria</taxon>
        <taxon>Pseudomonadati</taxon>
        <taxon>Pseudomonadota</taxon>
        <taxon>Betaproteobacteria</taxon>
        <taxon>Rhodocyclales</taxon>
        <taxon>Zoogloeaceae</taxon>
        <taxon>Pseudothauera</taxon>
    </lineage>
</organism>
<dbReference type="Pfam" id="PF00072">
    <property type="entry name" value="Response_reg"/>
    <property type="match status" value="1"/>
</dbReference>
<evidence type="ECO:0000256" key="1">
    <source>
        <dbReference type="ARBA" id="ARBA00022553"/>
    </source>
</evidence>
<evidence type="ECO:0000256" key="5">
    <source>
        <dbReference type="ARBA" id="ARBA00023163"/>
    </source>
</evidence>
<evidence type="ECO:0000256" key="2">
    <source>
        <dbReference type="ARBA" id="ARBA00023012"/>
    </source>
</evidence>
<dbReference type="InterPro" id="IPR001789">
    <property type="entry name" value="Sig_transdc_resp-reg_receiver"/>
</dbReference>
<dbReference type="InterPro" id="IPR039420">
    <property type="entry name" value="WalR-like"/>
</dbReference>
<dbReference type="SMART" id="SM00862">
    <property type="entry name" value="Trans_reg_C"/>
    <property type="match status" value="1"/>
</dbReference>
<feature type="domain" description="Response regulatory" evidence="8">
    <location>
        <begin position="15"/>
        <end position="128"/>
    </location>
</feature>
<dbReference type="GO" id="GO:0000976">
    <property type="term" value="F:transcription cis-regulatory region binding"/>
    <property type="evidence" value="ECO:0007669"/>
    <property type="project" value="TreeGrafter"/>
</dbReference>
<dbReference type="GO" id="GO:0005829">
    <property type="term" value="C:cytosol"/>
    <property type="evidence" value="ECO:0007669"/>
    <property type="project" value="TreeGrafter"/>
</dbReference>
<dbReference type="InterPro" id="IPR036388">
    <property type="entry name" value="WH-like_DNA-bd_sf"/>
</dbReference>
<proteinExistence type="predicted"/>
<dbReference type="SUPFAM" id="SSF46894">
    <property type="entry name" value="C-terminal effector domain of the bipartite response regulators"/>
    <property type="match status" value="1"/>
</dbReference>
<dbReference type="GO" id="GO:0032993">
    <property type="term" value="C:protein-DNA complex"/>
    <property type="evidence" value="ECO:0007669"/>
    <property type="project" value="TreeGrafter"/>
</dbReference>
<dbReference type="Proteomes" id="UP000241193">
    <property type="component" value="Unassembled WGS sequence"/>
</dbReference>
<accession>A0A2T4IJU8</accession>
<evidence type="ECO:0000313" key="11">
    <source>
        <dbReference type="Proteomes" id="UP000241193"/>
    </source>
</evidence>
<dbReference type="Gene3D" id="1.10.10.10">
    <property type="entry name" value="Winged helix-like DNA-binding domain superfamily/Winged helix DNA-binding domain"/>
    <property type="match status" value="1"/>
</dbReference>
<name>A0A2T4IJU8_9RHOO</name>
<dbReference type="EMBL" id="PZKC01000001">
    <property type="protein sequence ID" value="PTD98049.1"/>
    <property type="molecule type" value="Genomic_DNA"/>
</dbReference>
<dbReference type="AlphaFoldDB" id="A0A2T4IJU8"/>
<dbReference type="PROSITE" id="PS50110">
    <property type="entry name" value="RESPONSE_REGULATORY"/>
    <property type="match status" value="1"/>
</dbReference>
<dbReference type="InterPro" id="IPR011006">
    <property type="entry name" value="CheY-like_superfamily"/>
</dbReference>
<evidence type="ECO:0000256" key="7">
    <source>
        <dbReference type="PROSITE-ProRule" id="PRU01091"/>
    </source>
</evidence>
<protein>
    <submittedName>
        <fullName evidence="10">DNA-binding response regulator</fullName>
    </submittedName>
</protein>
<dbReference type="OrthoDB" id="9784252at2"/>
<dbReference type="GO" id="GO:0006355">
    <property type="term" value="P:regulation of DNA-templated transcription"/>
    <property type="evidence" value="ECO:0007669"/>
    <property type="project" value="InterPro"/>
</dbReference>
<keyword evidence="11" id="KW-1185">Reference proteome</keyword>
<evidence type="ECO:0000256" key="4">
    <source>
        <dbReference type="ARBA" id="ARBA00023125"/>
    </source>
</evidence>
<feature type="domain" description="OmpR/PhoB-type" evidence="9">
    <location>
        <begin position="141"/>
        <end position="240"/>
    </location>
</feature>